<evidence type="ECO:0000256" key="4">
    <source>
        <dbReference type="ARBA" id="ARBA00022840"/>
    </source>
</evidence>
<comment type="caution">
    <text evidence="9">The sequence shown here is derived from an EMBL/GenBank/DDBJ whole genome shotgun (WGS) entry which is preliminary data.</text>
</comment>
<evidence type="ECO:0000313" key="9">
    <source>
        <dbReference type="EMBL" id="MDT3279611.1"/>
    </source>
</evidence>
<dbReference type="Pfam" id="PF01935">
    <property type="entry name" value="DUF87"/>
    <property type="match status" value="1"/>
</dbReference>
<evidence type="ECO:0000256" key="2">
    <source>
        <dbReference type="ARBA" id="ARBA00022801"/>
    </source>
</evidence>
<proteinExistence type="predicted"/>
<keyword evidence="5" id="KW-0238">DNA-binding</keyword>
<feature type="domain" description="Helicase HerA central" evidence="7">
    <location>
        <begin position="148"/>
        <end position="379"/>
    </location>
</feature>
<keyword evidence="4 9" id="KW-0067">ATP-binding</keyword>
<evidence type="ECO:0000256" key="5">
    <source>
        <dbReference type="ARBA" id="ARBA00023125"/>
    </source>
</evidence>
<dbReference type="InterPro" id="IPR008571">
    <property type="entry name" value="HerA-like"/>
</dbReference>
<dbReference type="PANTHER" id="PTHR42957">
    <property type="entry name" value="HELICASE MJ1565-RELATED"/>
    <property type="match status" value="1"/>
</dbReference>
<dbReference type="PANTHER" id="PTHR42957:SF1">
    <property type="entry name" value="HELICASE MJ1565-RELATED"/>
    <property type="match status" value="1"/>
</dbReference>
<keyword evidence="3" id="KW-0347">Helicase</keyword>
<evidence type="ECO:0000313" key="10">
    <source>
        <dbReference type="Proteomes" id="UP001249505"/>
    </source>
</evidence>
<organism evidence="9 10">
    <name type="scientific">Shewanella scandinavica</name>
    <dbReference type="NCBI Taxonomy" id="3063538"/>
    <lineage>
        <taxon>Bacteria</taxon>
        <taxon>Pseudomonadati</taxon>
        <taxon>Pseudomonadota</taxon>
        <taxon>Gammaproteobacteria</taxon>
        <taxon>Alteromonadales</taxon>
        <taxon>Shewanellaceae</taxon>
        <taxon>Shewanella</taxon>
    </lineage>
</organism>
<accession>A0ABU3FW62</accession>
<keyword evidence="2" id="KW-0378">Hydrolase</keyword>
<protein>
    <submittedName>
        <fullName evidence="9">ATP-binding protein</fullName>
    </submittedName>
</protein>
<reference evidence="9 10" key="1">
    <citation type="submission" date="2023-07" db="EMBL/GenBank/DDBJ databases">
        <title>Novel Shewanella species isolated from Baltic Sea sediments.</title>
        <authorList>
            <person name="Martin-Rodriguez A.J."/>
        </authorList>
    </citation>
    <scope>NUCLEOTIDE SEQUENCE [LARGE SCALE GENOMIC DNA]</scope>
    <source>
        <strain evidence="9 10">SP2S1-2</strain>
    </source>
</reference>
<dbReference type="Gene3D" id="3.40.50.300">
    <property type="entry name" value="P-loop containing nucleotide triphosphate hydrolases"/>
    <property type="match status" value="2"/>
</dbReference>
<dbReference type="Pfam" id="PF05872">
    <property type="entry name" value="HerA_C"/>
    <property type="match status" value="1"/>
</dbReference>
<keyword evidence="1" id="KW-0547">Nucleotide-binding</keyword>
<evidence type="ECO:0000256" key="6">
    <source>
        <dbReference type="ARBA" id="ARBA00023235"/>
    </source>
</evidence>
<dbReference type="EMBL" id="JAUOES010000004">
    <property type="protein sequence ID" value="MDT3279611.1"/>
    <property type="molecule type" value="Genomic_DNA"/>
</dbReference>
<dbReference type="Proteomes" id="UP001249505">
    <property type="component" value="Unassembled WGS sequence"/>
</dbReference>
<evidence type="ECO:0000256" key="3">
    <source>
        <dbReference type="ARBA" id="ARBA00022806"/>
    </source>
</evidence>
<dbReference type="InterPro" id="IPR027417">
    <property type="entry name" value="P-loop_NTPase"/>
</dbReference>
<dbReference type="InterPro" id="IPR033186">
    <property type="entry name" value="HerA_C"/>
</dbReference>
<dbReference type="GO" id="GO:0005524">
    <property type="term" value="F:ATP binding"/>
    <property type="evidence" value="ECO:0007669"/>
    <property type="project" value="UniProtKB-KW"/>
</dbReference>
<evidence type="ECO:0000256" key="1">
    <source>
        <dbReference type="ARBA" id="ARBA00022741"/>
    </source>
</evidence>
<dbReference type="InterPro" id="IPR002789">
    <property type="entry name" value="HerA_central"/>
</dbReference>
<name>A0ABU3FW62_9GAMM</name>
<dbReference type="RefSeq" id="WP_311898614.1">
    <property type="nucleotide sequence ID" value="NZ_JAUOES010000004.1"/>
</dbReference>
<keyword evidence="6" id="KW-0413">Isomerase</keyword>
<keyword evidence="10" id="KW-1185">Reference proteome</keyword>
<gene>
    <name evidence="9" type="ORF">Q4Q50_04780</name>
</gene>
<feature type="domain" description="Helicase HerA-like C-terminal" evidence="8">
    <location>
        <begin position="389"/>
        <end position="473"/>
    </location>
</feature>
<evidence type="ECO:0000259" key="8">
    <source>
        <dbReference type="Pfam" id="PF05872"/>
    </source>
</evidence>
<sequence>MTTTLREEALKFGKIKEVDGAEIILHADVLEREFSGTKLCAEVGAYVNCGGSHGNTICTINKVQITEVEKTKRTEDGIEIVREERKVVTLTILGCAIHGKFSRGTKRLPTINCDTYFLSSTQVNQLIGIDLEENKEHFCVTDISDDNQTYLNLDKLMGRHTAILGTTGSGKSCTVASIVQSILSNYECPRILFFDIHNEYPSAFGHNPDSPHESFKSRTNSITWSEFSLPYWFLDLEEFFGVYNLEPGSNQKAIIKRLITKLKEKEAKTQEIDNIIVSADTPIFFDIDTLLENLNDEKDSHKNATDKKPYESIILKIQAVRHDTRYSFLHRKIDDKTSIVEYFEFILGLGENEKYLNILDLSGLPAEVRAVCVGVISRLCFDFKYWDLDPENIPLNLVLEEAHTYIPEESDSKYNIAKERVERIAKEGRKYGVGLTIVTQRPSNVSTTVLSQCGTYIALRLTNDLDQNKIKRLLPDTLAGQVNFLPSLRDGEAFVSGDSINLPRKVQFKVPNPMPRSNDVKYHRSWKLGKPSEYSLSSLMDSWYKQDKSK</sequence>
<evidence type="ECO:0000259" key="7">
    <source>
        <dbReference type="Pfam" id="PF01935"/>
    </source>
</evidence>
<dbReference type="SUPFAM" id="SSF52540">
    <property type="entry name" value="P-loop containing nucleoside triphosphate hydrolases"/>
    <property type="match status" value="1"/>
</dbReference>